<evidence type="ECO:0000259" key="6">
    <source>
        <dbReference type="PROSITE" id="PS51898"/>
    </source>
</evidence>
<dbReference type="Proteomes" id="UP000005954">
    <property type="component" value="Unassembled WGS sequence"/>
</dbReference>
<dbReference type="OrthoDB" id="7222937at2"/>
<feature type="domain" description="Core-binding (CB)" evidence="7">
    <location>
        <begin position="122"/>
        <end position="200"/>
    </location>
</feature>
<dbReference type="Pfam" id="PF00589">
    <property type="entry name" value="Phage_integrase"/>
    <property type="match status" value="1"/>
</dbReference>
<gene>
    <name evidence="8" type="ORF">ISM_00885</name>
</gene>
<dbReference type="STRING" id="89187.ISM_00885"/>
<dbReference type="EMBL" id="AALY01000001">
    <property type="protein sequence ID" value="EAP76800.1"/>
    <property type="molecule type" value="Genomic_DNA"/>
</dbReference>
<comment type="similarity">
    <text evidence="1">Belongs to the 'phage' integrase family.</text>
</comment>
<reference evidence="8 9" key="1">
    <citation type="submission" date="2005-12" db="EMBL/GenBank/DDBJ databases">
        <authorList>
            <person name="Moran M.A."/>
            <person name="Ferriera S."/>
            <person name="Johnson J."/>
            <person name="Kravitz S."/>
            <person name="Halpern A."/>
            <person name="Remington K."/>
            <person name="Beeson K."/>
            <person name="Tran B."/>
            <person name="Rogers Y.-H."/>
            <person name="Friedman R."/>
            <person name="Venter J.C."/>
        </authorList>
    </citation>
    <scope>NUCLEOTIDE SEQUENCE [LARGE SCALE GENOMIC DNA]</scope>
    <source>
        <strain evidence="9">ATCC BAA-591 / DSM 15170 / ISM</strain>
    </source>
</reference>
<dbReference type="InterPro" id="IPR011010">
    <property type="entry name" value="DNA_brk_join_enz"/>
</dbReference>
<name>A3SHG9_ROSNI</name>
<dbReference type="Gene3D" id="1.10.150.130">
    <property type="match status" value="1"/>
</dbReference>
<dbReference type="Gene3D" id="1.10.443.10">
    <property type="entry name" value="Intergrase catalytic core"/>
    <property type="match status" value="1"/>
</dbReference>
<dbReference type="InterPro" id="IPR002104">
    <property type="entry name" value="Integrase_catalytic"/>
</dbReference>
<dbReference type="RefSeq" id="WP_009812207.1">
    <property type="nucleotide sequence ID" value="NZ_CH724156.1"/>
</dbReference>
<evidence type="ECO:0000259" key="7">
    <source>
        <dbReference type="PROSITE" id="PS51900"/>
    </source>
</evidence>
<dbReference type="PROSITE" id="PS51898">
    <property type="entry name" value="TYR_RECOMBINASE"/>
    <property type="match status" value="1"/>
</dbReference>
<evidence type="ECO:0000256" key="5">
    <source>
        <dbReference type="PROSITE-ProRule" id="PRU01248"/>
    </source>
</evidence>
<protein>
    <submittedName>
        <fullName evidence="8">Phage integrase</fullName>
    </submittedName>
</protein>
<dbReference type="HOGENOM" id="CLU_038358_1_0_5"/>
<dbReference type="PROSITE" id="PS51900">
    <property type="entry name" value="CB"/>
    <property type="match status" value="1"/>
</dbReference>
<keyword evidence="9" id="KW-1185">Reference proteome</keyword>
<dbReference type="InterPro" id="IPR044068">
    <property type="entry name" value="CB"/>
</dbReference>
<dbReference type="InterPro" id="IPR013762">
    <property type="entry name" value="Integrase-like_cat_sf"/>
</dbReference>
<accession>A3SHG9</accession>
<dbReference type="InterPro" id="IPR046668">
    <property type="entry name" value="DUF6538"/>
</dbReference>
<evidence type="ECO:0000256" key="2">
    <source>
        <dbReference type="ARBA" id="ARBA00022908"/>
    </source>
</evidence>
<comment type="caution">
    <text evidence="8">The sequence shown here is derived from an EMBL/GenBank/DDBJ whole genome shotgun (WGS) entry which is preliminary data.</text>
</comment>
<keyword evidence="4" id="KW-0233">DNA recombination</keyword>
<dbReference type="GO" id="GO:0003677">
    <property type="term" value="F:DNA binding"/>
    <property type="evidence" value="ECO:0007669"/>
    <property type="project" value="UniProtKB-UniRule"/>
</dbReference>
<dbReference type="GO" id="GO:0006310">
    <property type="term" value="P:DNA recombination"/>
    <property type="evidence" value="ECO:0007669"/>
    <property type="project" value="UniProtKB-KW"/>
</dbReference>
<dbReference type="PANTHER" id="PTHR30349">
    <property type="entry name" value="PHAGE INTEGRASE-RELATED"/>
    <property type="match status" value="1"/>
</dbReference>
<dbReference type="GO" id="GO:0015074">
    <property type="term" value="P:DNA integration"/>
    <property type="evidence" value="ECO:0007669"/>
    <property type="project" value="UniProtKB-KW"/>
</dbReference>
<sequence length="412" mass="47196">MPRYLERRRRRWYAVLDVPKDVQDTLGKRRFVTSLGTESLTEAERLVLTVVAQWKAEIDAARRGISLPLELEAKRARDAFERADKDGRETLDLVLSDQLEELYEQNPIAADTFYHLTKCQSVNLGDWIDEWLATLDNVPKTIDMKRSDVLRFVEAFPYSHLVKKAEVRRWAYETQHRENLKPATVRRIITHCRGYWRYLQRKAYVTGEDDPFADAVERKRSRTKARVEEARGDFSREDVVKLLAAAKALPDQQLHDLITIGMWTGCRIEEICSLKLSEVKNDRLLITDAKSSAGNRVIPIHPQLAPTLQRLRRDSSDGYVLSGLTFNKYGDRSNAVGKRFSRLKTKMGFGGSYVFHSVRKTVATLLENAGVPENIAADILGHEKQTMTYGLYSGGTSFELKRDALMKLSYPL</sequence>
<proteinExistence type="inferred from homology"/>
<feature type="domain" description="Tyr recombinase" evidence="6">
    <location>
        <begin position="229"/>
        <end position="406"/>
    </location>
</feature>
<dbReference type="eggNOG" id="COG0582">
    <property type="taxonomic scope" value="Bacteria"/>
</dbReference>
<evidence type="ECO:0000313" key="9">
    <source>
        <dbReference type="Proteomes" id="UP000005954"/>
    </source>
</evidence>
<evidence type="ECO:0000256" key="4">
    <source>
        <dbReference type="ARBA" id="ARBA00023172"/>
    </source>
</evidence>
<evidence type="ECO:0000256" key="1">
    <source>
        <dbReference type="ARBA" id="ARBA00008857"/>
    </source>
</evidence>
<dbReference type="SUPFAM" id="SSF56349">
    <property type="entry name" value="DNA breaking-rejoining enzymes"/>
    <property type="match status" value="1"/>
</dbReference>
<dbReference type="AlphaFoldDB" id="A3SHG9"/>
<evidence type="ECO:0000313" key="8">
    <source>
        <dbReference type="EMBL" id="EAP76800.1"/>
    </source>
</evidence>
<keyword evidence="3 5" id="KW-0238">DNA-binding</keyword>
<keyword evidence="2" id="KW-0229">DNA integration</keyword>
<organism evidence="8 9">
    <name type="scientific">Roseovarius nubinhibens (strain ATCC BAA-591 / DSM 15170 / ISM)</name>
    <dbReference type="NCBI Taxonomy" id="89187"/>
    <lineage>
        <taxon>Bacteria</taxon>
        <taxon>Pseudomonadati</taxon>
        <taxon>Pseudomonadota</taxon>
        <taxon>Alphaproteobacteria</taxon>
        <taxon>Rhodobacterales</taxon>
        <taxon>Roseobacteraceae</taxon>
        <taxon>Roseovarius</taxon>
    </lineage>
</organism>
<evidence type="ECO:0000256" key="3">
    <source>
        <dbReference type="ARBA" id="ARBA00023125"/>
    </source>
</evidence>
<dbReference type="PANTHER" id="PTHR30349:SF41">
    <property type="entry name" value="INTEGRASE_RECOMBINASE PROTEIN MJ0367-RELATED"/>
    <property type="match status" value="1"/>
</dbReference>
<dbReference type="Pfam" id="PF20172">
    <property type="entry name" value="DUF6538"/>
    <property type="match status" value="1"/>
</dbReference>
<dbReference type="InterPro" id="IPR010998">
    <property type="entry name" value="Integrase_recombinase_N"/>
</dbReference>
<dbReference type="InterPro" id="IPR050090">
    <property type="entry name" value="Tyrosine_recombinase_XerCD"/>
</dbReference>